<evidence type="ECO:0000313" key="12">
    <source>
        <dbReference type="Proteomes" id="UP000532121"/>
    </source>
</evidence>
<evidence type="ECO:0000256" key="9">
    <source>
        <dbReference type="SAM" id="MobiDB-lite"/>
    </source>
</evidence>
<feature type="binding site" evidence="6">
    <location>
        <position position="492"/>
    </location>
    <ligand>
        <name>Ca(2+)</name>
        <dbReference type="ChEBI" id="CHEBI:29108"/>
        <label>1</label>
    </ligand>
</feature>
<feature type="binding site" evidence="6">
    <location>
        <position position="665"/>
    </location>
    <ligand>
        <name>Ca(2+)</name>
        <dbReference type="ChEBI" id="CHEBI:29108"/>
        <label>1</label>
    </ligand>
</feature>
<feature type="binding site" evidence="5">
    <location>
        <position position="547"/>
    </location>
    <ligand>
        <name>substrate</name>
    </ligand>
</feature>
<evidence type="ECO:0000256" key="4">
    <source>
        <dbReference type="PIRSR" id="PIRSR603469-1"/>
    </source>
</evidence>
<feature type="compositionally biased region" description="Polar residues" evidence="9">
    <location>
        <begin position="45"/>
        <end position="87"/>
    </location>
</feature>
<evidence type="ECO:0000256" key="5">
    <source>
        <dbReference type="PIRSR" id="PIRSR603469-2"/>
    </source>
</evidence>
<feature type="binding site" evidence="5">
    <location>
        <begin position="527"/>
        <end position="529"/>
    </location>
    <ligand>
        <name>substrate</name>
    </ligand>
</feature>
<accession>A0A7X9QHU8</accession>
<dbReference type="InterPro" id="IPR023296">
    <property type="entry name" value="Glyco_hydro_beta-prop_sf"/>
</dbReference>
<reference evidence="11 12" key="1">
    <citation type="submission" date="2020-04" db="EMBL/GenBank/DDBJ databases">
        <title>MicrobeNet Type strains.</title>
        <authorList>
            <person name="Nicholson A.C."/>
        </authorList>
    </citation>
    <scope>NUCLEOTIDE SEQUENCE [LARGE SCALE GENOMIC DNA]</scope>
    <source>
        <strain evidence="11 12">DSM 22768</strain>
    </source>
</reference>
<evidence type="ECO:0000256" key="10">
    <source>
        <dbReference type="SAM" id="SignalP"/>
    </source>
</evidence>
<dbReference type="Pfam" id="PF19258">
    <property type="entry name" value="KxYKxGKxW_sig"/>
    <property type="match status" value="1"/>
</dbReference>
<evidence type="ECO:0000256" key="3">
    <source>
        <dbReference type="ARBA" id="ARBA00022837"/>
    </source>
</evidence>
<feature type="binding site" evidence="6">
    <location>
        <position position="526"/>
    </location>
    <ligand>
        <name>Ca(2+)</name>
        <dbReference type="ChEBI" id="CHEBI:29108"/>
        <label>1</label>
    </ligand>
</feature>
<feature type="binding site" evidence="6">
    <location>
        <position position="672"/>
    </location>
    <ligand>
        <name>Ca(2+)</name>
        <dbReference type="ChEBI" id="CHEBI:29108"/>
        <label>1</label>
    </ligand>
</feature>
<evidence type="ECO:0000256" key="2">
    <source>
        <dbReference type="ARBA" id="ARBA00022729"/>
    </source>
</evidence>
<feature type="binding site" evidence="5">
    <location>
        <position position="345"/>
    </location>
    <ligand>
        <name>substrate</name>
    </ligand>
</feature>
<feature type="compositionally biased region" description="Polar residues" evidence="9">
    <location>
        <begin position="111"/>
        <end position="125"/>
    </location>
</feature>
<proteinExistence type="inferred from homology"/>
<feature type="region of interest" description="Disordered" evidence="9">
    <location>
        <begin position="45"/>
        <end position="176"/>
    </location>
</feature>
<feature type="binding site" evidence="6">
    <location>
        <position position="494"/>
    </location>
    <ligand>
        <name>Ca(2+)</name>
        <dbReference type="ChEBI" id="CHEBI:29108"/>
        <label>1</label>
    </ligand>
</feature>
<feature type="compositionally biased region" description="Polar residues" evidence="9">
    <location>
        <begin position="134"/>
        <end position="153"/>
    </location>
</feature>
<feature type="chain" id="PRO_5031149606" evidence="10">
    <location>
        <begin position="37"/>
        <end position="825"/>
    </location>
</feature>
<feature type="binding site" evidence="6">
    <location>
        <position position="455"/>
    </location>
    <ligand>
        <name>Ca(2+)</name>
        <dbReference type="ChEBI" id="CHEBI:29108"/>
        <label>1</label>
    </ligand>
</feature>
<keyword evidence="2 10" id="KW-0732">Signal</keyword>
<feature type="binding site" evidence="6">
    <location>
        <position position="321"/>
    </location>
    <ligand>
        <name>Ca(2+)</name>
        <dbReference type="ChEBI" id="CHEBI:29108"/>
        <label>1</label>
    </ligand>
</feature>
<dbReference type="CDD" id="cd08997">
    <property type="entry name" value="GH68"/>
    <property type="match status" value="1"/>
</dbReference>
<organism evidence="11 12">
    <name type="scientific">Streptococcus ratti</name>
    <dbReference type="NCBI Taxonomy" id="1341"/>
    <lineage>
        <taxon>Bacteria</taxon>
        <taxon>Bacillati</taxon>
        <taxon>Bacillota</taxon>
        <taxon>Bacilli</taxon>
        <taxon>Lactobacillales</taxon>
        <taxon>Streptococcaceae</taxon>
        <taxon>Streptococcus</taxon>
    </lineage>
</organism>
<feature type="binding site" evidence="5">
    <location>
        <position position="275"/>
    </location>
    <ligand>
        <name>substrate</name>
    </ligand>
</feature>
<feature type="site" description="Transition state stabilizer" evidence="7">
    <location>
        <position position="430"/>
    </location>
</feature>
<protein>
    <submittedName>
        <fullName evidence="11">KxYKxGKxW signal peptide domain-containing protein</fullName>
    </submittedName>
</protein>
<feature type="signal peptide" evidence="10">
    <location>
        <begin position="1"/>
        <end position="36"/>
    </location>
</feature>
<dbReference type="Proteomes" id="UP000532121">
    <property type="component" value="Unassembled WGS sequence"/>
</dbReference>
<dbReference type="Pfam" id="PF02435">
    <property type="entry name" value="Glyco_hydro_68"/>
    <property type="match status" value="1"/>
</dbReference>
<feature type="compositionally biased region" description="Basic residues" evidence="9">
    <location>
        <begin position="790"/>
        <end position="801"/>
    </location>
</feature>
<dbReference type="Gene3D" id="2.115.10.20">
    <property type="entry name" value="Glycosyl hydrolase domain, family 43"/>
    <property type="match status" value="1"/>
</dbReference>
<sequence length="825" mass="89587">MEKKVRKKMYKKGKFWIVAAVTTVAAASFATATVQADEVSPSQAASETIAANAQQNQTVPSTQEQQPAASANEAVSTDESAAKTETVSPAAATDEKAATPETEEKADTQAAPVQTTEASESNQMPAKQADEKTVSSAEAKTSAVQAATASSPEVKQPTADQAKATKELAASEEDNKTLDQYGLTEQAHKIATEAGLDLSNLTQKQVEALNKVKLTNDAQTGHQMTYQEFDKIAQTLLAQDDRYAIPYFNAKAIKNMKAATTRDAQTGQVADLDVWDSWPVQDAKTGEVVNWNGYQLVVAMMGIPNTNDNHIYLLYNKYGDNNFDNWKNAGPIFGFNADGVTQQWSGSATVNEDDSLQLFYTKVDTSDQNSNNQHLATATINLGFDDQDVKILSVENDKDLTPQGGDGYHYQSYQQWRSTFTGTDNIAMRDPHVIEDGNGNRYLVFEASTGTENYQGEDQIYNFTNYGGSSSYNVKSLFRFLEDQDMYNRASWSNAAIGILKLKGDEKTPEVDEYYTPLLSSPMVSDELERPNVVKLGDKYYLFTASRLNHGSNNDAWNKANEVVGDNVVMLGYVSDQLTNGYKPLNNSGVVLTASVPADWRTATYSYYAVPVAGSSDTLLITAYMTNRNEVAGKGKNSTWAPSFLLQVLPDGTTKVLAEMTQQGDWIWDESSRTTDTVGTLDTAYLPGENDGYIDWNVIGGYGLKPHTPGQYQAPTVPSTPANSGYTISFNVTADGKLVITPVKTDSTGSASQSGDSNWSLDVSFNASAGGNISVKADQTPVKPTDQAKNTKKHHQASSNKKPKKGFFAALLAIFSAFCTDLGLK</sequence>
<feature type="region of interest" description="Disordered" evidence="9">
    <location>
        <begin position="774"/>
        <end position="801"/>
    </location>
</feature>
<evidence type="ECO:0000313" key="11">
    <source>
        <dbReference type="EMBL" id="NMD49585.1"/>
    </source>
</evidence>
<evidence type="ECO:0000256" key="7">
    <source>
        <dbReference type="PIRSR" id="PIRSR603469-4"/>
    </source>
</evidence>
<dbReference type="SUPFAM" id="SSF75005">
    <property type="entry name" value="Arabinanase/levansucrase/invertase"/>
    <property type="match status" value="1"/>
</dbReference>
<dbReference type="GO" id="GO:0009758">
    <property type="term" value="P:carbohydrate utilization"/>
    <property type="evidence" value="ECO:0007669"/>
    <property type="project" value="InterPro"/>
</dbReference>
<feature type="compositionally biased region" description="Basic and acidic residues" evidence="9">
    <location>
        <begin position="93"/>
        <end position="107"/>
    </location>
</feature>
<keyword evidence="3 6" id="KW-0106">Calcium</keyword>
<evidence type="ECO:0000256" key="6">
    <source>
        <dbReference type="PIRSR" id="PIRSR603469-3"/>
    </source>
</evidence>
<comment type="similarity">
    <text evidence="1 8">Belongs to the glycosyl hydrolase 68 family.</text>
</comment>
<feature type="active site" description="Nucleophile" evidence="4">
    <location>
        <position position="276"/>
    </location>
</feature>
<dbReference type="AlphaFoldDB" id="A0A7X9QHU8"/>
<feature type="binding site" evidence="6">
    <location>
        <position position="667"/>
    </location>
    <ligand>
        <name>Ca(2+)</name>
        <dbReference type="ChEBI" id="CHEBI:29108"/>
        <label>1</label>
    </ligand>
</feature>
<dbReference type="NCBIfam" id="TIGR03715">
    <property type="entry name" value="KxYKxGKxW"/>
    <property type="match status" value="1"/>
</dbReference>
<comment type="cofactor">
    <cofactor evidence="6">
        <name>Ca(2+)</name>
        <dbReference type="ChEBI" id="CHEBI:29108"/>
    </cofactor>
</comment>
<dbReference type="InterPro" id="IPR022263">
    <property type="entry name" value="KxYKxGKxW"/>
</dbReference>
<dbReference type="GO" id="GO:0050053">
    <property type="term" value="F:levansucrase activity"/>
    <property type="evidence" value="ECO:0007669"/>
    <property type="project" value="InterPro"/>
</dbReference>
<name>A0A7X9QHU8_STRRT</name>
<dbReference type="EMBL" id="JABASA010000017">
    <property type="protein sequence ID" value="NMD49585.1"/>
    <property type="molecule type" value="Genomic_DNA"/>
</dbReference>
<gene>
    <name evidence="11" type="ORF">HHO37_07910</name>
</gene>
<comment type="caution">
    <text evidence="11">The sequence shown here is derived from an EMBL/GenBank/DDBJ whole genome shotgun (WGS) entry which is preliminary data.</text>
</comment>
<feature type="binding site" evidence="6">
    <location>
        <position position="424"/>
    </location>
    <ligand>
        <name>Ca(2+)</name>
        <dbReference type="ChEBI" id="CHEBI:29108"/>
        <label>1</label>
    </ligand>
</feature>
<feature type="active site" description="Proton donor/acceptor" evidence="4">
    <location>
        <position position="529"/>
    </location>
</feature>
<dbReference type="InterPro" id="IPR003469">
    <property type="entry name" value="Glyco_hydro_68"/>
</dbReference>
<evidence type="ECO:0000256" key="8">
    <source>
        <dbReference type="RuleBase" id="RU361220"/>
    </source>
</evidence>
<feature type="binding site" evidence="5">
    <location>
        <begin position="429"/>
        <end position="430"/>
    </location>
    <ligand>
        <name>substrate</name>
    </ligand>
</feature>
<dbReference type="GO" id="GO:0046872">
    <property type="term" value="F:metal ion binding"/>
    <property type="evidence" value="ECO:0007669"/>
    <property type="project" value="UniProtKB-KW"/>
</dbReference>
<evidence type="ECO:0000256" key="1">
    <source>
        <dbReference type="ARBA" id="ARBA00006775"/>
    </source>
</evidence>
<keyword evidence="6" id="KW-0479">Metal-binding</keyword>